<dbReference type="EMBL" id="JBHFFA010000006">
    <property type="protein sequence ID" value="KAL2622311.1"/>
    <property type="molecule type" value="Genomic_DNA"/>
</dbReference>
<evidence type="ECO:0000313" key="3">
    <source>
        <dbReference type="EMBL" id="KAL2622311.1"/>
    </source>
</evidence>
<proteinExistence type="predicted"/>
<evidence type="ECO:0000259" key="2">
    <source>
        <dbReference type="Pfam" id="PF21859"/>
    </source>
</evidence>
<dbReference type="Proteomes" id="UP001605036">
    <property type="component" value="Unassembled WGS sequence"/>
</dbReference>
<sequence>MNRSVSADTQRTRTRLKVAARKQVPVREAETKTSKKETSNVAKKETEKQPRKEPAKRQVAAKPMDVSLTIGIVGVDIQGETFDKVADFINQNARMGIITLETGDDHLLLHIQGMISIKASSTRSLKADLRSVIGWDENAPPGASICVKALRDRRIHTVIGIIGYCLKDEHEEHFRIHTKNISEQQKEDGRRRHVIYGASEYKNVLRRSSLRNRGNRRW</sequence>
<gene>
    <name evidence="3" type="ORF">R1flu_002516</name>
</gene>
<feature type="domain" description="Replitron HUH endonuclease" evidence="2">
    <location>
        <begin position="74"/>
        <end position="191"/>
    </location>
</feature>
<organism evidence="3 4">
    <name type="scientific">Riccia fluitans</name>
    <dbReference type="NCBI Taxonomy" id="41844"/>
    <lineage>
        <taxon>Eukaryota</taxon>
        <taxon>Viridiplantae</taxon>
        <taxon>Streptophyta</taxon>
        <taxon>Embryophyta</taxon>
        <taxon>Marchantiophyta</taxon>
        <taxon>Marchantiopsida</taxon>
        <taxon>Marchantiidae</taxon>
        <taxon>Marchantiales</taxon>
        <taxon>Ricciaceae</taxon>
        <taxon>Riccia</taxon>
    </lineage>
</organism>
<evidence type="ECO:0000313" key="4">
    <source>
        <dbReference type="Proteomes" id="UP001605036"/>
    </source>
</evidence>
<keyword evidence="4" id="KW-1185">Reference proteome</keyword>
<dbReference type="AlphaFoldDB" id="A0ABD1Y6B9"/>
<reference evidence="3 4" key="1">
    <citation type="submission" date="2024-09" db="EMBL/GenBank/DDBJ databases">
        <title>Chromosome-scale assembly of Riccia fluitans.</title>
        <authorList>
            <person name="Paukszto L."/>
            <person name="Sawicki J."/>
            <person name="Karawczyk K."/>
            <person name="Piernik-Szablinska J."/>
            <person name="Szczecinska M."/>
            <person name="Mazdziarz M."/>
        </authorList>
    </citation>
    <scope>NUCLEOTIDE SEQUENCE [LARGE SCALE GENOMIC DNA]</scope>
    <source>
        <strain evidence="3">Rf_01</strain>
        <tissue evidence="3">Aerial parts of the thallus</tissue>
    </source>
</reference>
<feature type="region of interest" description="Disordered" evidence="1">
    <location>
        <begin position="1"/>
        <end position="59"/>
    </location>
</feature>
<dbReference type="Pfam" id="PF21859">
    <property type="entry name" value="Replitron_HUH"/>
    <property type="match status" value="1"/>
</dbReference>
<evidence type="ECO:0000256" key="1">
    <source>
        <dbReference type="SAM" id="MobiDB-lite"/>
    </source>
</evidence>
<name>A0ABD1Y6B9_9MARC</name>
<dbReference type="InterPro" id="IPR054424">
    <property type="entry name" value="Replitron_HUH"/>
</dbReference>
<comment type="caution">
    <text evidence="3">The sequence shown here is derived from an EMBL/GenBank/DDBJ whole genome shotgun (WGS) entry which is preliminary data.</text>
</comment>
<feature type="compositionally biased region" description="Basic and acidic residues" evidence="1">
    <location>
        <begin position="25"/>
        <end position="56"/>
    </location>
</feature>
<accession>A0ABD1Y6B9</accession>
<protein>
    <recommendedName>
        <fullName evidence="2">Replitron HUH endonuclease domain-containing protein</fullName>
    </recommendedName>
</protein>